<proteinExistence type="predicted"/>
<dbReference type="EMBL" id="JAINUG010000027">
    <property type="protein sequence ID" value="KAJ8410201.1"/>
    <property type="molecule type" value="Genomic_DNA"/>
</dbReference>
<evidence type="ECO:0000313" key="3">
    <source>
        <dbReference type="Proteomes" id="UP001221898"/>
    </source>
</evidence>
<name>A0AAD7WUP8_9TELE</name>
<comment type="caution">
    <text evidence="2">The sequence shown here is derived from an EMBL/GenBank/DDBJ whole genome shotgun (WGS) entry which is preliminary data.</text>
</comment>
<accession>A0AAD7WUP8</accession>
<dbReference type="AlphaFoldDB" id="A0AAD7WUP8"/>
<evidence type="ECO:0000313" key="2">
    <source>
        <dbReference type="EMBL" id="KAJ8410201.1"/>
    </source>
</evidence>
<sequence length="199" mass="21898">MRRERSSGSFRRDGRERTASIPRALSWLSLSTLSRQTRRIFRSQGELAAGQRQEGAQDDDDWVYRPQHRKGEATRPSTAKGKSGQEPVTVVKSSFPVWLSSPLLPWGPLPELGLSIPKPAGAALSNQPLKQRGFAVSFGERWTSHRPAATVPEADPRHRHAVLGPSILERGLSGGTAGDPTDPCFWKPLLPSFAFVRLA</sequence>
<protein>
    <submittedName>
        <fullName evidence="2">Uncharacterized protein</fullName>
    </submittedName>
</protein>
<reference evidence="2" key="1">
    <citation type="journal article" date="2023" name="Science">
        <title>Genome structures resolve the early diversification of teleost fishes.</title>
        <authorList>
            <person name="Parey E."/>
            <person name="Louis A."/>
            <person name="Montfort J."/>
            <person name="Bouchez O."/>
            <person name="Roques C."/>
            <person name="Iampietro C."/>
            <person name="Lluch J."/>
            <person name="Castinel A."/>
            <person name="Donnadieu C."/>
            <person name="Desvignes T."/>
            <person name="Floi Bucao C."/>
            <person name="Jouanno E."/>
            <person name="Wen M."/>
            <person name="Mejri S."/>
            <person name="Dirks R."/>
            <person name="Jansen H."/>
            <person name="Henkel C."/>
            <person name="Chen W.J."/>
            <person name="Zahm M."/>
            <person name="Cabau C."/>
            <person name="Klopp C."/>
            <person name="Thompson A.W."/>
            <person name="Robinson-Rechavi M."/>
            <person name="Braasch I."/>
            <person name="Lecointre G."/>
            <person name="Bobe J."/>
            <person name="Postlethwait J.H."/>
            <person name="Berthelot C."/>
            <person name="Roest Crollius H."/>
            <person name="Guiguen Y."/>
        </authorList>
    </citation>
    <scope>NUCLEOTIDE SEQUENCE</scope>
    <source>
        <strain evidence="2">NC1722</strain>
    </source>
</reference>
<gene>
    <name evidence="2" type="ORF">AAFF_G00201820</name>
</gene>
<feature type="region of interest" description="Disordered" evidence="1">
    <location>
        <begin position="44"/>
        <end position="64"/>
    </location>
</feature>
<organism evidence="2 3">
    <name type="scientific">Aldrovandia affinis</name>
    <dbReference type="NCBI Taxonomy" id="143900"/>
    <lineage>
        <taxon>Eukaryota</taxon>
        <taxon>Metazoa</taxon>
        <taxon>Chordata</taxon>
        <taxon>Craniata</taxon>
        <taxon>Vertebrata</taxon>
        <taxon>Euteleostomi</taxon>
        <taxon>Actinopterygii</taxon>
        <taxon>Neopterygii</taxon>
        <taxon>Teleostei</taxon>
        <taxon>Notacanthiformes</taxon>
        <taxon>Halosauridae</taxon>
        <taxon>Aldrovandia</taxon>
    </lineage>
</organism>
<dbReference type="Proteomes" id="UP001221898">
    <property type="component" value="Unassembled WGS sequence"/>
</dbReference>
<evidence type="ECO:0000256" key="1">
    <source>
        <dbReference type="SAM" id="MobiDB-lite"/>
    </source>
</evidence>
<keyword evidence="3" id="KW-1185">Reference proteome</keyword>